<dbReference type="PRINTS" id="PR00036">
    <property type="entry name" value="HTHLACI"/>
</dbReference>
<evidence type="ECO:0000256" key="1">
    <source>
        <dbReference type="ARBA" id="ARBA00023015"/>
    </source>
</evidence>
<dbReference type="EMBL" id="JAIULA010000037">
    <property type="protein sequence ID" value="MCP0888061.1"/>
    <property type="molecule type" value="Genomic_DNA"/>
</dbReference>
<dbReference type="PROSITE" id="PS50943">
    <property type="entry name" value="HTH_CROC1"/>
    <property type="match status" value="1"/>
</dbReference>
<dbReference type="InterPro" id="IPR000843">
    <property type="entry name" value="HTH_LacI"/>
</dbReference>
<dbReference type="InterPro" id="IPR001387">
    <property type="entry name" value="Cro/C1-type_HTH"/>
</dbReference>
<evidence type="ECO:0000259" key="5">
    <source>
        <dbReference type="PROSITE" id="PS50943"/>
    </source>
</evidence>
<accession>A0A9X2JPT7</accession>
<dbReference type="PROSITE" id="PS00356">
    <property type="entry name" value="HTH_LACI_1"/>
    <property type="match status" value="1"/>
</dbReference>
<dbReference type="PANTHER" id="PTHR30146:SF105">
    <property type="entry name" value="CATABOLITE CONTROL PROTEIN B"/>
    <property type="match status" value="1"/>
</dbReference>
<dbReference type="Pfam" id="PF00356">
    <property type="entry name" value="LacI"/>
    <property type="match status" value="1"/>
</dbReference>
<keyword evidence="1" id="KW-0805">Transcription regulation</keyword>
<dbReference type="GO" id="GO:0003700">
    <property type="term" value="F:DNA-binding transcription factor activity"/>
    <property type="evidence" value="ECO:0007669"/>
    <property type="project" value="TreeGrafter"/>
</dbReference>
<dbReference type="Gene3D" id="3.40.50.2300">
    <property type="match status" value="2"/>
</dbReference>
<dbReference type="Proteomes" id="UP001139006">
    <property type="component" value="Unassembled WGS sequence"/>
</dbReference>
<evidence type="ECO:0000256" key="3">
    <source>
        <dbReference type="ARBA" id="ARBA00023163"/>
    </source>
</evidence>
<organism evidence="6 7">
    <name type="scientific">Ligilactobacillus ubinensis</name>
    <dbReference type="NCBI Taxonomy" id="2876789"/>
    <lineage>
        <taxon>Bacteria</taxon>
        <taxon>Bacillati</taxon>
        <taxon>Bacillota</taxon>
        <taxon>Bacilli</taxon>
        <taxon>Lactobacillales</taxon>
        <taxon>Lactobacillaceae</taxon>
        <taxon>Ligilactobacillus</taxon>
    </lineage>
</organism>
<dbReference type="PANTHER" id="PTHR30146">
    <property type="entry name" value="LACI-RELATED TRANSCRIPTIONAL REPRESSOR"/>
    <property type="match status" value="1"/>
</dbReference>
<dbReference type="SMART" id="SM00354">
    <property type="entry name" value="HTH_LACI"/>
    <property type="match status" value="1"/>
</dbReference>
<keyword evidence="2 6" id="KW-0238">DNA-binding</keyword>
<name>A0A9X2JPT7_9LACO</name>
<evidence type="ECO:0000313" key="6">
    <source>
        <dbReference type="EMBL" id="MCP0888061.1"/>
    </source>
</evidence>
<gene>
    <name evidence="6" type="ORF">LB941_12045</name>
</gene>
<dbReference type="CDD" id="cd01392">
    <property type="entry name" value="HTH_LacI"/>
    <property type="match status" value="1"/>
</dbReference>
<dbReference type="InterPro" id="IPR001761">
    <property type="entry name" value="Peripla_BP/Lac1_sug-bd_dom"/>
</dbReference>
<dbReference type="InterPro" id="IPR028082">
    <property type="entry name" value="Peripla_BP_I"/>
</dbReference>
<keyword evidence="3" id="KW-0804">Transcription</keyword>
<dbReference type="Gene3D" id="1.10.260.40">
    <property type="entry name" value="lambda repressor-like DNA-binding domains"/>
    <property type="match status" value="1"/>
</dbReference>
<feature type="domain" description="HTH cro/C1-type" evidence="5">
    <location>
        <begin position="6"/>
        <end position="46"/>
    </location>
</feature>
<feature type="domain" description="HTH lacI-type" evidence="4">
    <location>
        <begin position="2"/>
        <end position="56"/>
    </location>
</feature>
<dbReference type="GO" id="GO:0000976">
    <property type="term" value="F:transcription cis-regulatory region binding"/>
    <property type="evidence" value="ECO:0007669"/>
    <property type="project" value="TreeGrafter"/>
</dbReference>
<proteinExistence type="predicted"/>
<evidence type="ECO:0000256" key="2">
    <source>
        <dbReference type="ARBA" id="ARBA00023125"/>
    </source>
</evidence>
<dbReference type="RefSeq" id="WP_253362230.1">
    <property type="nucleotide sequence ID" value="NZ_JAIULA010000037.1"/>
</dbReference>
<dbReference type="SUPFAM" id="SSF47413">
    <property type="entry name" value="lambda repressor-like DNA-binding domains"/>
    <property type="match status" value="1"/>
</dbReference>
<dbReference type="SUPFAM" id="SSF53822">
    <property type="entry name" value="Periplasmic binding protein-like I"/>
    <property type="match status" value="1"/>
</dbReference>
<protein>
    <submittedName>
        <fullName evidence="6">LacI family DNA-binding transcriptional regulator</fullName>
    </submittedName>
</protein>
<evidence type="ECO:0000259" key="4">
    <source>
        <dbReference type="PROSITE" id="PS50932"/>
    </source>
</evidence>
<dbReference type="InterPro" id="IPR010982">
    <property type="entry name" value="Lambda_DNA-bd_dom_sf"/>
</dbReference>
<comment type="caution">
    <text evidence="6">The sequence shown here is derived from an EMBL/GenBank/DDBJ whole genome shotgun (WGS) entry which is preliminary data.</text>
</comment>
<keyword evidence="7" id="KW-1185">Reference proteome</keyword>
<sequence length="333" mass="38259">MTTIFDVAKKAGVSKSTVSRVLTNKGYVNKKTRQKVEKAISEVGYIPNYLARNFRNSQTRTIGFIINGSIKLLGEFIEKFIKVAESFAYEVVIYSSDSDPVKEKQYLDLLKYKQIDGLFILTRANDWQVIEPYSKYGPIATWHRVESTKIYSAYVDHYYIYAAILQNLRKNGHKYVGFVLNSARSQNMLSANDAIKKQEAMGLKTWKYICATQENYGESSAQSFLKLSEKPKVVFIYADYVAGMFMKKLRELDETVANQTQVISLDNSIISELLDITSIDLDIDTQAYNEFVYIYNNLNAVSLPLKKIRLKLAVRKSFTQIDPECFPEYRIIK</sequence>
<evidence type="ECO:0000313" key="7">
    <source>
        <dbReference type="Proteomes" id="UP001139006"/>
    </source>
</evidence>
<dbReference type="AlphaFoldDB" id="A0A9X2JPT7"/>
<dbReference type="PROSITE" id="PS50932">
    <property type="entry name" value="HTH_LACI_2"/>
    <property type="match status" value="1"/>
</dbReference>
<dbReference type="Pfam" id="PF00532">
    <property type="entry name" value="Peripla_BP_1"/>
    <property type="match status" value="1"/>
</dbReference>
<reference evidence="6 7" key="1">
    <citation type="journal article" date="2023" name="Int. J. Syst. Evol. Microbiol.">
        <title>Ligilactobacillus ubinensis sp. nov., a novel species isolated from the wild ferment of a durian fruit (Durio zibethinus).</title>
        <authorList>
            <person name="Heng Y.C."/>
            <person name="Menon N."/>
            <person name="Chen B."/>
            <person name="Loo B.Z.L."/>
            <person name="Wong G.W.J."/>
            <person name="Lim A.C.H."/>
            <person name="Silvaraju S."/>
            <person name="Kittelmann S."/>
        </authorList>
    </citation>
    <scope>NUCLEOTIDE SEQUENCE [LARGE SCALE GENOMIC DNA]</scope>
    <source>
        <strain evidence="6 7">WILCCON 0076</strain>
    </source>
</reference>